<protein>
    <recommendedName>
        <fullName evidence="4">Retrotransposon gag domain-containing protein</fullName>
    </recommendedName>
</protein>
<keyword evidence="3" id="KW-1185">Reference proteome</keyword>
<gene>
    <name evidence="2" type="ORF">ARMOST_02680</name>
</gene>
<dbReference type="OrthoDB" id="2645941at2759"/>
<dbReference type="OMA" id="HKMEERF"/>
<evidence type="ECO:0000313" key="2">
    <source>
        <dbReference type="EMBL" id="SJK99384.1"/>
    </source>
</evidence>
<reference evidence="3" key="1">
    <citation type="journal article" date="2017" name="Nat. Ecol. Evol.">
        <title>Genome expansion and lineage-specific genetic innovations in the forest pathogenic fungi Armillaria.</title>
        <authorList>
            <person name="Sipos G."/>
            <person name="Prasanna A.N."/>
            <person name="Walter M.C."/>
            <person name="O'Connor E."/>
            <person name="Balint B."/>
            <person name="Krizsan K."/>
            <person name="Kiss B."/>
            <person name="Hess J."/>
            <person name="Varga T."/>
            <person name="Slot J."/>
            <person name="Riley R."/>
            <person name="Boka B."/>
            <person name="Rigling D."/>
            <person name="Barry K."/>
            <person name="Lee J."/>
            <person name="Mihaltcheva S."/>
            <person name="LaButti K."/>
            <person name="Lipzen A."/>
            <person name="Waldron R."/>
            <person name="Moloney N.M."/>
            <person name="Sperisen C."/>
            <person name="Kredics L."/>
            <person name="Vagvoelgyi C."/>
            <person name="Patrignani A."/>
            <person name="Fitzpatrick D."/>
            <person name="Nagy I."/>
            <person name="Doyle S."/>
            <person name="Anderson J.B."/>
            <person name="Grigoriev I.V."/>
            <person name="Gueldener U."/>
            <person name="Muensterkoetter M."/>
            <person name="Nagy L.G."/>
        </authorList>
    </citation>
    <scope>NUCLEOTIDE SEQUENCE [LARGE SCALE GENOMIC DNA]</scope>
    <source>
        <strain evidence="3">C18/9</strain>
    </source>
</reference>
<sequence length="260" mass="29385">MPQPIGQAPPDAAYLDIKPILMQPPKPFKGAHNDIERFIGDCITYFKVFAAYFLLDSQMVPFAASYFEGATKEWWVYKRPEFWANDNDDPISARFRYPTWPEFVALLTAQFHDPAIEIVHKRKMFEVRMGKNPALQFFYKLKKEAKLAGRHSDKGERGTLVAAIRRGLPESYTSMIANIGQDIPQTYSEWKACVLIMYDERQKNYVFDQHLNHRDNWQPFKGTSSTTTTSNNKAGGATSSSSAKPTSSAAPSGGRDASGR</sequence>
<name>A0A284QSD2_ARMOS</name>
<dbReference type="Proteomes" id="UP000219338">
    <property type="component" value="Unassembled WGS sequence"/>
</dbReference>
<accession>A0A284QSD2</accession>
<dbReference type="EMBL" id="FUEG01000002">
    <property type="protein sequence ID" value="SJK99384.1"/>
    <property type="molecule type" value="Genomic_DNA"/>
</dbReference>
<dbReference type="STRING" id="47428.A0A284QSD2"/>
<evidence type="ECO:0000313" key="3">
    <source>
        <dbReference type="Proteomes" id="UP000219338"/>
    </source>
</evidence>
<dbReference type="AlphaFoldDB" id="A0A284QSD2"/>
<evidence type="ECO:0008006" key="4">
    <source>
        <dbReference type="Google" id="ProtNLM"/>
    </source>
</evidence>
<organism evidence="2 3">
    <name type="scientific">Armillaria ostoyae</name>
    <name type="common">Armillaria root rot fungus</name>
    <dbReference type="NCBI Taxonomy" id="47428"/>
    <lineage>
        <taxon>Eukaryota</taxon>
        <taxon>Fungi</taxon>
        <taxon>Dikarya</taxon>
        <taxon>Basidiomycota</taxon>
        <taxon>Agaricomycotina</taxon>
        <taxon>Agaricomycetes</taxon>
        <taxon>Agaricomycetidae</taxon>
        <taxon>Agaricales</taxon>
        <taxon>Marasmiineae</taxon>
        <taxon>Physalacriaceae</taxon>
        <taxon>Armillaria</taxon>
    </lineage>
</organism>
<feature type="region of interest" description="Disordered" evidence="1">
    <location>
        <begin position="216"/>
        <end position="260"/>
    </location>
</feature>
<proteinExistence type="predicted"/>
<feature type="compositionally biased region" description="Low complexity" evidence="1">
    <location>
        <begin position="221"/>
        <end position="254"/>
    </location>
</feature>
<evidence type="ECO:0000256" key="1">
    <source>
        <dbReference type="SAM" id="MobiDB-lite"/>
    </source>
</evidence>